<accession>A0A4C1VKJ3</accession>
<feature type="compositionally biased region" description="Polar residues" evidence="1">
    <location>
        <begin position="102"/>
        <end position="111"/>
    </location>
</feature>
<keyword evidence="3" id="KW-1185">Reference proteome</keyword>
<proteinExistence type="predicted"/>
<feature type="region of interest" description="Disordered" evidence="1">
    <location>
        <begin position="58"/>
        <end position="111"/>
    </location>
</feature>
<sequence length="111" mass="12424">MRGREPRRSMRYYRGSVYQAHVSLIRVPSTCRPPPPAGCACAMTARARVWVGDWAPARCQSMDPPDTDHCHLSRRGRVPDEKTPGHEATPPSRTYTHRQGCGSPTSERAHT</sequence>
<dbReference type="EMBL" id="BGZK01000359">
    <property type="protein sequence ID" value="GBP39060.1"/>
    <property type="molecule type" value="Genomic_DNA"/>
</dbReference>
<reference evidence="2 3" key="1">
    <citation type="journal article" date="2019" name="Commun. Biol.">
        <title>The bagworm genome reveals a unique fibroin gene that provides high tensile strength.</title>
        <authorList>
            <person name="Kono N."/>
            <person name="Nakamura H."/>
            <person name="Ohtoshi R."/>
            <person name="Tomita M."/>
            <person name="Numata K."/>
            <person name="Arakawa K."/>
        </authorList>
    </citation>
    <scope>NUCLEOTIDE SEQUENCE [LARGE SCALE GENOMIC DNA]</scope>
</reference>
<comment type="caution">
    <text evidence="2">The sequence shown here is derived from an EMBL/GenBank/DDBJ whole genome shotgun (WGS) entry which is preliminary data.</text>
</comment>
<evidence type="ECO:0000313" key="3">
    <source>
        <dbReference type="Proteomes" id="UP000299102"/>
    </source>
</evidence>
<dbReference type="AlphaFoldDB" id="A0A4C1VKJ3"/>
<organism evidence="2 3">
    <name type="scientific">Eumeta variegata</name>
    <name type="common">Bagworm moth</name>
    <name type="synonym">Eumeta japonica</name>
    <dbReference type="NCBI Taxonomy" id="151549"/>
    <lineage>
        <taxon>Eukaryota</taxon>
        <taxon>Metazoa</taxon>
        <taxon>Ecdysozoa</taxon>
        <taxon>Arthropoda</taxon>
        <taxon>Hexapoda</taxon>
        <taxon>Insecta</taxon>
        <taxon>Pterygota</taxon>
        <taxon>Neoptera</taxon>
        <taxon>Endopterygota</taxon>
        <taxon>Lepidoptera</taxon>
        <taxon>Glossata</taxon>
        <taxon>Ditrysia</taxon>
        <taxon>Tineoidea</taxon>
        <taxon>Psychidae</taxon>
        <taxon>Oiketicinae</taxon>
        <taxon>Eumeta</taxon>
    </lineage>
</organism>
<dbReference type="Proteomes" id="UP000299102">
    <property type="component" value="Unassembled WGS sequence"/>
</dbReference>
<evidence type="ECO:0000256" key="1">
    <source>
        <dbReference type="SAM" id="MobiDB-lite"/>
    </source>
</evidence>
<protein>
    <submittedName>
        <fullName evidence="2">Uncharacterized protein</fullName>
    </submittedName>
</protein>
<name>A0A4C1VKJ3_EUMVA</name>
<gene>
    <name evidence="2" type="ORF">EVAR_27418_1</name>
</gene>
<feature type="compositionally biased region" description="Basic and acidic residues" evidence="1">
    <location>
        <begin position="66"/>
        <end position="85"/>
    </location>
</feature>
<evidence type="ECO:0000313" key="2">
    <source>
        <dbReference type="EMBL" id="GBP39060.1"/>
    </source>
</evidence>